<dbReference type="HOGENOM" id="CLU_000288_63_23_1"/>
<dbReference type="InterPro" id="IPR011009">
    <property type="entry name" value="Kinase-like_dom_sf"/>
</dbReference>
<dbReference type="PaxDb" id="55529-EKX50560"/>
<reference evidence="9" key="3">
    <citation type="submission" date="2016-03" db="UniProtKB">
        <authorList>
            <consortium name="EnsemblProtists"/>
        </authorList>
    </citation>
    <scope>IDENTIFICATION</scope>
</reference>
<evidence type="ECO:0000256" key="1">
    <source>
        <dbReference type="ARBA" id="ARBA00022679"/>
    </source>
</evidence>
<dbReference type="InterPro" id="IPR050538">
    <property type="entry name" value="MAP_kinase_kinase_kinase"/>
</dbReference>
<dbReference type="InterPro" id="IPR008271">
    <property type="entry name" value="Ser/Thr_kinase_AS"/>
</dbReference>
<dbReference type="PROSITE" id="PS50011">
    <property type="entry name" value="PROTEIN_KINASE_DOM"/>
    <property type="match status" value="1"/>
</dbReference>
<dbReference type="KEGG" id="gtt:GUITHDRAFT_151185"/>
<dbReference type="OMA" id="VIRIHQM"/>
<dbReference type="PROSITE" id="PS00107">
    <property type="entry name" value="PROTEIN_KINASE_ATP"/>
    <property type="match status" value="1"/>
</dbReference>
<dbReference type="RefSeq" id="XP_005837540.1">
    <property type="nucleotide sequence ID" value="XM_005837483.1"/>
</dbReference>
<dbReference type="SMART" id="SM00220">
    <property type="entry name" value="S_TKc"/>
    <property type="match status" value="1"/>
</dbReference>
<dbReference type="AlphaFoldDB" id="L1JQT5"/>
<dbReference type="GO" id="GO:0005524">
    <property type="term" value="F:ATP binding"/>
    <property type="evidence" value="ECO:0007669"/>
    <property type="project" value="UniProtKB-UniRule"/>
</dbReference>
<evidence type="ECO:0000256" key="6">
    <source>
        <dbReference type="RuleBase" id="RU000304"/>
    </source>
</evidence>
<comment type="similarity">
    <text evidence="6">Belongs to the protein kinase superfamily.</text>
</comment>
<dbReference type="EMBL" id="JH992978">
    <property type="protein sequence ID" value="EKX50560.1"/>
    <property type="molecule type" value="Genomic_DNA"/>
</dbReference>
<sequence>MNSPPWLSAKHKRVARDSFLRLKSLPRASSSCSLDGMDIEQWDVTDSDILGEGSHSVVFKYQTPSGSIYAVKEPRSPVGLDSPKSSDCSQHLRHANIVSHKVFGSKGRTVMEYIDGGSVHEVMESEGAFDEERTKEALYDVLLGLSYLHRHGIVHKDIKPANILYDTTTDSYKLCDWVGDCDQVSSANRGVSCPVGSPSFLAPEVIRTQHHSEASDIWGVGCTALNMLTGKVPWEKEDNVFAIMFKVSQGHHPEFPSDKISDNMRDFLELCFKADAEERPSAVELLNHPLFIVDESFSSLFRLNEDNESGTEFVDVIESKFEDSLKFSAPASKSRGRVDGILERLQAQIIGDKASKCSAKIDSKLAMFSSILRILLF</sequence>
<evidence type="ECO:0000256" key="3">
    <source>
        <dbReference type="ARBA" id="ARBA00022777"/>
    </source>
</evidence>
<organism evidence="8">
    <name type="scientific">Guillardia theta (strain CCMP2712)</name>
    <name type="common">Cryptophyte</name>
    <dbReference type="NCBI Taxonomy" id="905079"/>
    <lineage>
        <taxon>Eukaryota</taxon>
        <taxon>Cryptophyceae</taxon>
        <taxon>Pyrenomonadales</taxon>
        <taxon>Geminigeraceae</taxon>
        <taxon>Guillardia</taxon>
    </lineage>
</organism>
<evidence type="ECO:0000313" key="9">
    <source>
        <dbReference type="EnsemblProtists" id="EKX50560"/>
    </source>
</evidence>
<name>L1JQT5_GUITC</name>
<dbReference type="Gene3D" id="1.10.510.10">
    <property type="entry name" value="Transferase(Phosphotransferase) domain 1"/>
    <property type="match status" value="1"/>
</dbReference>
<evidence type="ECO:0000313" key="10">
    <source>
        <dbReference type="Proteomes" id="UP000011087"/>
    </source>
</evidence>
<keyword evidence="6" id="KW-0723">Serine/threonine-protein kinase</keyword>
<dbReference type="PROSITE" id="PS00108">
    <property type="entry name" value="PROTEIN_KINASE_ST"/>
    <property type="match status" value="1"/>
</dbReference>
<proteinExistence type="inferred from homology"/>
<dbReference type="SUPFAM" id="SSF56112">
    <property type="entry name" value="Protein kinase-like (PK-like)"/>
    <property type="match status" value="1"/>
</dbReference>
<protein>
    <recommendedName>
        <fullName evidence="7">Protein kinase domain-containing protein</fullName>
    </recommendedName>
</protein>
<evidence type="ECO:0000256" key="2">
    <source>
        <dbReference type="ARBA" id="ARBA00022741"/>
    </source>
</evidence>
<keyword evidence="3" id="KW-0418">Kinase</keyword>
<reference evidence="10" key="2">
    <citation type="submission" date="2012-11" db="EMBL/GenBank/DDBJ databases">
        <authorList>
            <person name="Kuo A."/>
            <person name="Curtis B.A."/>
            <person name="Tanifuji G."/>
            <person name="Burki F."/>
            <person name="Gruber A."/>
            <person name="Irimia M."/>
            <person name="Maruyama S."/>
            <person name="Arias M.C."/>
            <person name="Ball S.G."/>
            <person name="Gile G.H."/>
            <person name="Hirakawa Y."/>
            <person name="Hopkins J.F."/>
            <person name="Rensing S.A."/>
            <person name="Schmutz J."/>
            <person name="Symeonidi A."/>
            <person name="Elias M."/>
            <person name="Eveleigh R.J."/>
            <person name="Herman E.K."/>
            <person name="Klute M.J."/>
            <person name="Nakayama T."/>
            <person name="Obornik M."/>
            <person name="Reyes-Prieto A."/>
            <person name="Armbrust E.V."/>
            <person name="Aves S.J."/>
            <person name="Beiko R.G."/>
            <person name="Coutinho P."/>
            <person name="Dacks J.B."/>
            <person name="Durnford D.G."/>
            <person name="Fast N.M."/>
            <person name="Green B.R."/>
            <person name="Grisdale C."/>
            <person name="Hempe F."/>
            <person name="Henrissat B."/>
            <person name="Hoppner M.P."/>
            <person name="Ishida K.-I."/>
            <person name="Kim E."/>
            <person name="Koreny L."/>
            <person name="Kroth P.G."/>
            <person name="Liu Y."/>
            <person name="Malik S.-B."/>
            <person name="Maier U.G."/>
            <person name="McRose D."/>
            <person name="Mock T."/>
            <person name="Neilson J.A."/>
            <person name="Onodera N.T."/>
            <person name="Poole A.M."/>
            <person name="Pritham E.J."/>
            <person name="Richards T.A."/>
            <person name="Rocap G."/>
            <person name="Roy S.W."/>
            <person name="Sarai C."/>
            <person name="Schaack S."/>
            <person name="Shirato S."/>
            <person name="Slamovits C.H."/>
            <person name="Spencer D.F."/>
            <person name="Suzuki S."/>
            <person name="Worden A.Z."/>
            <person name="Zauner S."/>
            <person name="Barry K."/>
            <person name="Bell C."/>
            <person name="Bharti A.K."/>
            <person name="Crow J.A."/>
            <person name="Grimwood J."/>
            <person name="Kramer R."/>
            <person name="Lindquist E."/>
            <person name="Lucas S."/>
            <person name="Salamov A."/>
            <person name="McFadden G.I."/>
            <person name="Lane C.E."/>
            <person name="Keeling P.J."/>
            <person name="Gray M.W."/>
            <person name="Grigoriev I.V."/>
            <person name="Archibald J.M."/>
        </authorList>
    </citation>
    <scope>NUCLEOTIDE SEQUENCE</scope>
    <source>
        <strain evidence="10">CCMP2712</strain>
    </source>
</reference>
<dbReference type="OrthoDB" id="346907at2759"/>
<dbReference type="EnsemblProtists" id="EKX50560">
    <property type="protein sequence ID" value="EKX50560"/>
    <property type="gene ID" value="GUITHDRAFT_151185"/>
</dbReference>
<dbReference type="GeneID" id="17307064"/>
<keyword evidence="4 5" id="KW-0067">ATP-binding</keyword>
<dbReference type="PANTHER" id="PTHR48016">
    <property type="entry name" value="MAP KINASE KINASE KINASE SSK2-RELATED-RELATED"/>
    <property type="match status" value="1"/>
</dbReference>
<dbReference type="InterPro" id="IPR017441">
    <property type="entry name" value="Protein_kinase_ATP_BS"/>
</dbReference>
<evidence type="ECO:0000313" key="8">
    <source>
        <dbReference type="EMBL" id="EKX50560.1"/>
    </source>
</evidence>
<dbReference type="eggNOG" id="KOG0198">
    <property type="taxonomic scope" value="Eukaryota"/>
</dbReference>
<dbReference type="Proteomes" id="UP000011087">
    <property type="component" value="Unassembled WGS sequence"/>
</dbReference>
<keyword evidence="2 5" id="KW-0547">Nucleotide-binding</keyword>
<dbReference type="InterPro" id="IPR000719">
    <property type="entry name" value="Prot_kinase_dom"/>
</dbReference>
<dbReference type="PANTHER" id="PTHR48016:SF56">
    <property type="entry name" value="MAPKK KINASE"/>
    <property type="match status" value="1"/>
</dbReference>
<dbReference type="STRING" id="905079.L1JQT5"/>
<feature type="binding site" evidence="5">
    <location>
        <position position="72"/>
    </location>
    <ligand>
        <name>ATP</name>
        <dbReference type="ChEBI" id="CHEBI:30616"/>
    </ligand>
</feature>
<evidence type="ECO:0000256" key="5">
    <source>
        <dbReference type="PROSITE-ProRule" id="PRU10141"/>
    </source>
</evidence>
<dbReference type="GO" id="GO:0004674">
    <property type="term" value="F:protein serine/threonine kinase activity"/>
    <property type="evidence" value="ECO:0007669"/>
    <property type="project" value="UniProtKB-KW"/>
</dbReference>
<keyword evidence="1" id="KW-0808">Transferase</keyword>
<dbReference type="Pfam" id="PF00069">
    <property type="entry name" value="Pkinase"/>
    <property type="match status" value="1"/>
</dbReference>
<keyword evidence="10" id="KW-1185">Reference proteome</keyword>
<feature type="domain" description="Protein kinase" evidence="7">
    <location>
        <begin position="44"/>
        <end position="291"/>
    </location>
</feature>
<gene>
    <name evidence="8" type="ORF">GUITHDRAFT_151185</name>
</gene>
<evidence type="ECO:0000256" key="4">
    <source>
        <dbReference type="ARBA" id="ARBA00022840"/>
    </source>
</evidence>
<accession>L1JQT5</accession>
<evidence type="ECO:0000259" key="7">
    <source>
        <dbReference type="PROSITE" id="PS50011"/>
    </source>
</evidence>
<reference evidence="8 10" key="1">
    <citation type="journal article" date="2012" name="Nature">
        <title>Algal genomes reveal evolutionary mosaicism and the fate of nucleomorphs.</title>
        <authorList>
            <consortium name="DOE Joint Genome Institute"/>
            <person name="Curtis B.A."/>
            <person name="Tanifuji G."/>
            <person name="Burki F."/>
            <person name="Gruber A."/>
            <person name="Irimia M."/>
            <person name="Maruyama S."/>
            <person name="Arias M.C."/>
            <person name="Ball S.G."/>
            <person name="Gile G.H."/>
            <person name="Hirakawa Y."/>
            <person name="Hopkins J.F."/>
            <person name="Kuo A."/>
            <person name="Rensing S.A."/>
            <person name="Schmutz J."/>
            <person name="Symeonidi A."/>
            <person name="Elias M."/>
            <person name="Eveleigh R.J."/>
            <person name="Herman E.K."/>
            <person name="Klute M.J."/>
            <person name="Nakayama T."/>
            <person name="Obornik M."/>
            <person name="Reyes-Prieto A."/>
            <person name="Armbrust E.V."/>
            <person name="Aves S.J."/>
            <person name="Beiko R.G."/>
            <person name="Coutinho P."/>
            <person name="Dacks J.B."/>
            <person name="Durnford D.G."/>
            <person name="Fast N.M."/>
            <person name="Green B.R."/>
            <person name="Grisdale C.J."/>
            <person name="Hempel F."/>
            <person name="Henrissat B."/>
            <person name="Hoppner M.P."/>
            <person name="Ishida K."/>
            <person name="Kim E."/>
            <person name="Koreny L."/>
            <person name="Kroth P.G."/>
            <person name="Liu Y."/>
            <person name="Malik S.B."/>
            <person name="Maier U.G."/>
            <person name="McRose D."/>
            <person name="Mock T."/>
            <person name="Neilson J.A."/>
            <person name="Onodera N.T."/>
            <person name="Poole A.M."/>
            <person name="Pritham E.J."/>
            <person name="Richards T.A."/>
            <person name="Rocap G."/>
            <person name="Roy S.W."/>
            <person name="Sarai C."/>
            <person name="Schaack S."/>
            <person name="Shirato S."/>
            <person name="Slamovits C.H."/>
            <person name="Spencer D.F."/>
            <person name="Suzuki S."/>
            <person name="Worden A.Z."/>
            <person name="Zauner S."/>
            <person name="Barry K."/>
            <person name="Bell C."/>
            <person name="Bharti A.K."/>
            <person name="Crow J.A."/>
            <person name="Grimwood J."/>
            <person name="Kramer R."/>
            <person name="Lindquist E."/>
            <person name="Lucas S."/>
            <person name="Salamov A."/>
            <person name="McFadden G.I."/>
            <person name="Lane C.E."/>
            <person name="Keeling P.J."/>
            <person name="Gray M.W."/>
            <person name="Grigoriev I.V."/>
            <person name="Archibald J.M."/>
        </authorList>
    </citation>
    <scope>NUCLEOTIDE SEQUENCE</scope>
    <source>
        <strain evidence="8 10">CCMP2712</strain>
    </source>
</reference>